<keyword evidence="2" id="KW-1185">Reference proteome</keyword>
<protein>
    <submittedName>
        <fullName evidence="1">Mycothiol maleylpyruvate isomerase N-terminal domain-containing protein</fullName>
    </submittedName>
</protein>
<keyword evidence="1" id="KW-0670">Pyruvate</keyword>
<dbReference type="AlphaFoldDB" id="A0A1I2MMS8"/>
<accession>A0A1I2MMS8</accession>
<dbReference type="RefSeq" id="WP_203779784.1">
    <property type="nucleotide sequence ID" value="NZ_BOMT01000093.1"/>
</dbReference>
<dbReference type="Gene3D" id="1.20.120.450">
    <property type="entry name" value="dinb family like domain"/>
    <property type="match status" value="1"/>
</dbReference>
<evidence type="ECO:0000313" key="2">
    <source>
        <dbReference type="Proteomes" id="UP000199645"/>
    </source>
</evidence>
<dbReference type="SUPFAM" id="SSF109854">
    <property type="entry name" value="DinB/YfiT-like putative metalloenzymes"/>
    <property type="match status" value="1"/>
</dbReference>
<name>A0A1I2MMS8_9ACTN</name>
<proteinExistence type="predicted"/>
<dbReference type="Proteomes" id="UP000199645">
    <property type="component" value="Unassembled WGS sequence"/>
</dbReference>
<gene>
    <name evidence="1" type="ORF">SAMN05421541_13136</name>
</gene>
<organism evidence="1 2">
    <name type="scientific">Actinoplanes philippinensis</name>
    <dbReference type="NCBI Taxonomy" id="35752"/>
    <lineage>
        <taxon>Bacteria</taxon>
        <taxon>Bacillati</taxon>
        <taxon>Actinomycetota</taxon>
        <taxon>Actinomycetes</taxon>
        <taxon>Micromonosporales</taxon>
        <taxon>Micromonosporaceae</taxon>
        <taxon>Actinoplanes</taxon>
    </lineage>
</organism>
<dbReference type="InterPro" id="IPR034660">
    <property type="entry name" value="DinB/YfiT-like"/>
</dbReference>
<keyword evidence="1" id="KW-0413">Isomerase</keyword>
<reference evidence="1 2" key="1">
    <citation type="submission" date="2016-10" db="EMBL/GenBank/DDBJ databases">
        <authorList>
            <person name="de Groot N.N."/>
        </authorList>
    </citation>
    <scope>NUCLEOTIDE SEQUENCE [LARGE SCALE GENOMIC DNA]</scope>
    <source>
        <strain evidence="1 2">DSM 43019</strain>
    </source>
</reference>
<evidence type="ECO:0000313" key="1">
    <source>
        <dbReference type="EMBL" id="SFF92388.1"/>
    </source>
</evidence>
<dbReference type="STRING" id="35752.SAMN05421541_13136"/>
<dbReference type="GO" id="GO:0016853">
    <property type="term" value="F:isomerase activity"/>
    <property type="evidence" value="ECO:0007669"/>
    <property type="project" value="UniProtKB-KW"/>
</dbReference>
<dbReference type="EMBL" id="FONV01000031">
    <property type="protein sequence ID" value="SFF92388.1"/>
    <property type="molecule type" value="Genomic_DNA"/>
</dbReference>
<sequence length="210" mass="22197">MIRQDFLETAAVATTLLGAPAVGRAWGQSSAVREFRISGLAGHLAGQVTVIAAVLDSAPPDAAPISLVDHYGRSAWTDGDIHSRLNTGIREAGEQTAAVGHTTLHRQTAAALADLRERLPAEPAGRVIALPFGPWALTLDDFLATRMLEIAVHCDDLAVSLGIPTPELPRSAADTVLTLLCRWSAARHGDTALLRALARTERAPARINAL</sequence>